<keyword evidence="3" id="KW-1185">Reference proteome</keyword>
<protein>
    <submittedName>
        <fullName evidence="2">Inner membrane protein YebS</fullName>
    </submittedName>
</protein>
<reference evidence="2 3" key="1">
    <citation type="submission" date="2015-09" db="EMBL/GenBank/DDBJ databases">
        <authorList>
            <consortium name="Swine Surveillance"/>
        </authorList>
    </citation>
    <scope>NUCLEOTIDE SEQUENCE [LARGE SCALE GENOMIC DNA]</scope>
    <source>
        <strain evidence="2 3">CECT 7557</strain>
    </source>
</reference>
<feature type="transmembrane region" description="Helical" evidence="1">
    <location>
        <begin position="99"/>
        <end position="127"/>
    </location>
</feature>
<keyword evidence="1" id="KW-0812">Transmembrane</keyword>
<gene>
    <name evidence="2" type="primary">yebS</name>
    <name evidence="2" type="ORF">TRM7557_01883</name>
</gene>
<evidence type="ECO:0000313" key="3">
    <source>
        <dbReference type="Proteomes" id="UP000052022"/>
    </source>
</evidence>
<organism evidence="2 3">
    <name type="scientific">Tritonibacter multivorans</name>
    <dbReference type="NCBI Taxonomy" id="928856"/>
    <lineage>
        <taxon>Bacteria</taxon>
        <taxon>Pseudomonadati</taxon>
        <taxon>Pseudomonadota</taxon>
        <taxon>Alphaproteobacteria</taxon>
        <taxon>Rhodobacterales</taxon>
        <taxon>Paracoccaceae</taxon>
        <taxon>Tritonibacter</taxon>
    </lineage>
</organism>
<proteinExistence type="predicted"/>
<dbReference type="Proteomes" id="UP000052022">
    <property type="component" value="Unassembled WGS sequence"/>
</dbReference>
<dbReference type="AlphaFoldDB" id="A0A0P1GWR7"/>
<accession>A0A0P1GWR7</accession>
<sequence length="215" mass="23872">MDYREIYSTAPDRLLACQKCDTLSVVDDLPPGNALRCRCCGHTIVVRKKQPFVRTAAFAITSLILAGSLLAFPFLSMARFGFGHETSVPGLVESVAQNWYVLLSLLIALFVLAIPVLRAGLMLYLVALLQAGRGGDRLKRVFRFTEKLTPWAMTEIFVVGTGVGLVKVVDLAQVTFDVSFWLYCGLVIAFALFNASVCRWSIWRHINREGPDARN</sequence>
<name>A0A0P1GWR7_9RHOB</name>
<feature type="transmembrane region" description="Helical" evidence="1">
    <location>
        <begin position="148"/>
        <end position="168"/>
    </location>
</feature>
<dbReference type="Pfam" id="PF04403">
    <property type="entry name" value="PqiA"/>
    <property type="match status" value="1"/>
</dbReference>
<evidence type="ECO:0000256" key="1">
    <source>
        <dbReference type="SAM" id="Phobius"/>
    </source>
</evidence>
<dbReference type="InterPro" id="IPR007498">
    <property type="entry name" value="PqiA-like"/>
</dbReference>
<dbReference type="EMBL" id="CYSD01000031">
    <property type="protein sequence ID" value="CUH78442.1"/>
    <property type="molecule type" value="Genomic_DNA"/>
</dbReference>
<feature type="transmembrane region" description="Helical" evidence="1">
    <location>
        <begin position="56"/>
        <end position="79"/>
    </location>
</feature>
<feature type="transmembrane region" description="Helical" evidence="1">
    <location>
        <begin position="180"/>
        <end position="198"/>
    </location>
</feature>
<evidence type="ECO:0000313" key="2">
    <source>
        <dbReference type="EMBL" id="CUH78442.1"/>
    </source>
</evidence>
<dbReference type="STRING" id="928856.SAMN04488049_10854"/>
<keyword evidence="1" id="KW-1133">Transmembrane helix</keyword>
<keyword evidence="1" id="KW-0472">Membrane</keyword>